<protein>
    <submittedName>
        <fullName evidence="1">Uncharacterized protein</fullName>
    </submittedName>
</protein>
<accession>A0ACB9BNH0</accession>
<name>A0ACB9BNH0_CICIN</name>
<keyword evidence="2" id="KW-1185">Reference proteome</keyword>
<reference evidence="1 2" key="2">
    <citation type="journal article" date="2022" name="Mol. Ecol. Resour.">
        <title>The genomes of chicory, endive, great burdock and yacon provide insights into Asteraceae paleo-polyploidization history and plant inulin production.</title>
        <authorList>
            <person name="Fan W."/>
            <person name="Wang S."/>
            <person name="Wang H."/>
            <person name="Wang A."/>
            <person name="Jiang F."/>
            <person name="Liu H."/>
            <person name="Zhao H."/>
            <person name="Xu D."/>
            <person name="Zhang Y."/>
        </authorList>
    </citation>
    <scope>NUCLEOTIDE SEQUENCE [LARGE SCALE GENOMIC DNA]</scope>
    <source>
        <strain evidence="2">cv. Punajuju</strain>
        <tissue evidence="1">Leaves</tissue>
    </source>
</reference>
<sequence length="79" mass="9044">MLIYKLYSYRVVTSLNTTTSHKPPKLPQSHSHSSSNTIHDGATHSFLFRLSPFLTPYFSSYIFISTEIKLLLLYIYGDG</sequence>
<comment type="caution">
    <text evidence="1">The sequence shown here is derived from an EMBL/GenBank/DDBJ whole genome shotgun (WGS) entry which is preliminary data.</text>
</comment>
<proteinExistence type="predicted"/>
<evidence type="ECO:0000313" key="1">
    <source>
        <dbReference type="EMBL" id="KAI3723532.1"/>
    </source>
</evidence>
<dbReference type="Proteomes" id="UP001055811">
    <property type="component" value="Linkage Group LG06"/>
</dbReference>
<gene>
    <name evidence="1" type="ORF">L2E82_35173</name>
</gene>
<organism evidence="1 2">
    <name type="scientific">Cichorium intybus</name>
    <name type="common">Chicory</name>
    <dbReference type="NCBI Taxonomy" id="13427"/>
    <lineage>
        <taxon>Eukaryota</taxon>
        <taxon>Viridiplantae</taxon>
        <taxon>Streptophyta</taxon>
        <taxon>Embryophyta</taxon>
        <taxon>Tracheophyta</taxon>
        <taxon>Spermatophyta</taxon>
        <taxon>Magnoliopsida</taxon>
        <taxon>eudicotyledons</taxon>
        <taxon>Gunneridae</taxon>
        <taxon>Pentapetalae</taxon>
        <taxon>asterids</taxon>
        <taxon>campanulids</taxon>
        <taxon>Asterales</taxon>
        <taxon>Asteraceae</taxon>
        <taxon>Cichorioideae</taxon>
        <taxon>Cichorieae</taxon>
        <taxon>Cichoriinae</taxon>
        <taxon>Cichorium</taxon>
    </lineage>
</organism>
<reference evidence="2" key="1">
    <citation type="journal article" date="2022" name="Mol. Ecol. Resour.">
        <title>The genomes of chicory, endive, great burdock and yacon provide insights into Asteraceae palaeo-polyploidization history and plant inulin production.</title>
        <authorList>
            <person name="Fan W."/>
            <person name="Wang S."/>
            <person name="Wang H."/>
            <person name="Wang A."/>
            <person name="Jiang F."/>
            <person name="Liu H."/>
            <person name="Zhao H."/>
            <person name="Xu D."/>
            <person name="Zhang Y."/>
        </authorList>
    </citation>
    <scope>NUCLEOTIDE SEQUENCE [LARGE SCALE GENOMIC DNA]</scope>
    <source>
        <strain evidence="2">cv. Punajuju</strain>
    </source>
</reference>
<evidence type="ECO:0000313" key="2">
    <source>
        <dbReference type="Proteomes" id="UP001055811"/>
    </source>
</evidence>
<dbReference type="EMBL" id="CM042014">
    <property type="protein sequence ID" value="KAI3723532.1"/>
    <property type="molecule type" value="Genomic_DNA"/>
</dbReference>